<dbReference type="InterPro" id="IPR013783">
    <property type="entry name" value="Ig-like_fold"/>
</dbReference>
<keyword evidence="14" id="KW-1185">Reference proteome</keyword>
<evidence type="ECO:0000256" key="3">
    <source>
        <dbReference type="ARBA" id="ARBA00022989"/>
    </source>
</evidence>
<dbReference type="Pfam" id="PF07686">
    <property type="entry name" value="V-set"/>
    <property type="match status" value="1"/>
</dbReference>
<dbReference type="SMART" id="SM00409">
    <property type="entry name" value="IG"/>
    <property type="match status" value="3"/>
</dbReference>
<feature type="compositionally biased region" description="Pro residues" evidence="9">
    <location>
        <begin position="295"/>
        <end position="306"/>
    </location>
</feature>
<dbReference type="Gene3D" id="2.60.40.10">
    <property type="entry name" value="Immunoglobulins"/>
    <property type="match status" value="5"/>
</dbReference>
<evidence type="ECO:0000256" key="8">
    <source>
        <dbReference type="SAM" id="Coils"/>
    </source>
</evidence>
<dbReference type="SMART" id="SM00408">
    <property type="entry name" value="IGc2"/>
    <property type="match status" value="2"/>
</dbReference>
<keyword evidence="5" id="KW-1015">Disulfide bond</keyword>
<evidence type="ECO:0000313" key="13">
    <source>
        <dbReference type="EMBL" id="CAC5359032.1"/>
    </source>
</evidence>
<evidence type="ECO:0000259" key="11">
    <source>
        <dbReference type="PROSITE" id="PS50835"/>
    </source>
</evidence>
<feature type="compositionally biased region" description="Polar residues" evidence="9">
    <location>
        <begin position="324"/>
        <end position="340"/>
    </location>
</feature>
<reference evidence="13 14" key="1">
    <citation type="submission" date="2020-06" db="EMBL/GenBank/DDBJ databases">
        <authorList>
            <person name="Li R."/>
            <person name="Bekaert M."/>
        </authorList>
    </citation>
    <scope>NUCLEOTIDE SEQUENCE [LARGE SCALE GENOMIC DNA]</scope>
    <source>
        <strain evidence="14">wild</strain>
    </source>
</reference>
<feature type="region of interest" description="Disordered" evidence="9">
    <location>
        <begin position="1637"/>
        <end position="1666"/>
    </location>
</feature>
<comment type="subcellular location">
    <subcellularLocation>
        <location evidence="1">Membrane</location>
        <topology evidence="1">Single-pass type I membrane protein</topology>
    </subcellularLocation>
</comment>
<evidence type="ECO:0000256" key="2">
    <source>
        <dbReference type="ARBA" id="ARBA00022692"/>
    </source>
</evidence>
<feature type="domain" description="Fibronectin type-III" evidence="12">
    <location>
        <begin position="1497"/>
        <end position="1596"/>
    </location>
</feature>
<feature type="region of interest" description="Disordered" evidence="9">
    <location>
        <begin position="1739"/>
        <end position="1758"/>
    </location>
</feature>
<dbReference type="SMART" id="SM00406">
    <property type="entry name" value="IGv"/>
    <property type="match status" value="1"/>
</dbReference>
<evidence type="ECO:0000256" key="9">
    <source>
        <dbReference type="SAM" id="MobiDB-lite"/>
    </source>
</evidence>
<sequence length="1766" mass="198429">MLKSDYIQRENESQNVLSTSSSGTTTPKPTTTTTTPAPEVEVELEEISTLAPNSTTVAPSTVKQPAAHYQQGGYPYNYYNQYYHNSGQPSSQTHHSQPYNYNQNYNSQPYDQNQNYNRQPYDQNQYYNQAQGYNSGYYSGQSYVAGPGQNQPAYNYVTGAPHPTTYPYHQNHPPNNPYSATQPPPAAHAPYVQPQQHPAAHAPQPNSYPQYDHYAASPPTPTSATHYYPPDQRNNHQQHQQPHPAQPQPDYYSQQNQYQQSNNQQPLPAQPLTQADYHSQQSRYQQTSNQQPDPAYQPGPAGPPARPKGQNPPQRLPTPPANSLPPQASSGRRKTQSVNSRPVIDEKYQTRYERPRSYKADGNLPSAPIPLPESRSNGIVDNRPIAQSPDVRYNEVARDTKIDRRPSVQSQDVRYNEVVRDSQVNRRPVEKSPDVRYVEPRSDSVYVQTLDRRQPEAPTAESRYYQAEQRPADSISYRRAADVPRRSEIRTDISRQAADYGIGTETIASESRYLQKSEGKPPGNIAYLKPFDAPSATVKAEYNYMKESEKRQRLPTENQLLEIKRQQLELLKLLQREKEKSSKRQNPYFKALFENKTPELNKEKIPKTKDQCPLYKYTVEKDRIEIHTEPGRCKIVIKLPKDGSGKHYIKSNHGNVVPILLTICDMLNNRHAGQLASYLPNQEKGTSYRYFKSLQSLLDETRKQLKQSCETSQYEFNQYTEKIKVKDDEIQQLTQNIQKLKKNLDTAQDEVIQLKLHIAAQLDANMAKETSAINKAATNQQQHTYDTQSKPKVLFLGTSNIEAINEAKLTTAATVEKVVKYTLKETVAFVTSHEDRPDLVVLHSLTNDLKHLTPQQCIDELDQLISLIHDKWSLAKIIISLTTPRKDDIGFFTNGQIINALVKQSIIGNKVSSVTYCEHSNMLLQGNPINDLLTDDKYHLSTKGVSILASNIKKSIHSALDIPMPTQQRGRSQSKGPRGYEIKICGVISGYNKVEAVSTVEGSTIQLECSYSVSPQNSVQWFKKVNGRLQTFSKAAEIHPQLELELKARLKVTGDHRTGKYHLSIYDVKKSDEGTYQCSLSGTVKALYLLQLTVITNIPTSVSIENVGSGDPAPDVKLLISESAVTVAKQSVQYILSSVNRSYDGQNVECLAGYEEIAYYSLNGSARIYLKLKPNPPIFSSASVITEETKPIVISCKSTGSRPMASIYWLLGNGRANVTTYATQLPHSHDPTTDTYTVTSTLTYSVNRTHNGQNLICGASNEAISEPGGTAETSEILNVKYAPDITVDSRLYTQNDAIRTVTCNPSGNPDNYTYHKWQHKSRYGDLIREFDGNKILKLPDVPVLIRYQDSGEYMCTASNGIRDNDNKFEQTGSGYVTVNAQPVFTSDTIDKVKQFGVISKAVDIYVNVYSIPKFTIYYWTRDGTTTQNQAKYASSSSPIIVEDVGHGKEVQLDGFNVTLTIRDLKAEDFANYTVALQNRFGTVNHTIVLESASVPETPGNLSMITTSTTSISIQWDPNNGGGYQQSFYIQYKVQGSYEWTTVSAGEEGINEQKRRRTYEVKILQEGKTYEIRMFSENTAGKRSNFTEVLIAYTESSETSTSSSSVIGGVVGAVFSLGIVCASVIVIVFFKRRKGHNQTEKNEKSYENTGFQERQNQDEYEEVGNKCGKSSKTYESLGIKDKINFYDDLENPKGLTPSKSSLDHYEALGIQDKPSIYSELENQKEEIQLKEQPAEKNILKASNNHNEGRKLNTTQGPKENVYANEVF</sequence>
<dbReference type="OrthoDB" id="10006996at2759"/>
<feature type="region of interest" description="Disordered" evidence="9">
    <location>
        <begin position="70"/>
        <end position="119"/>
    </location>
</feature>
<feature type="compositionally biased region" description="Low complexity" evidence="9">
    <location>
        <begin position="188"/>
        <end position="205"/>
    </location>
</feature>
<proteinExistence type="predicted"/>
<keyword evidence="3 10" id="KW-1133">Transmembrane helix</keyword>
<dbReference type="InterPro" id="IPR036116">
    <property type="entry name" value="FN3_sf"/>
</dbReference>
<dbReference type="InterPro" id="IPR003598">
    <property type="entry name" value="Ig_sub2"/>
</dbReference>
<dbReference type="InterPro" id="IPR036179">
    <property type="entry name" value="Ig-like_dom_sf"/>
</dbReference>
<dbReference type="CDD" id="cd00229">
    <property type="entry name" value="SGNH_hydrolase"/>
    <property type="match status" value="1"/>
</dbReference>
<dbReference type="SMART" id="SM00060">
    <property type="entry name" value="FN3"/>
    <property type="match status" value="1"/>
</dbReference>
<feature type="compositionally biased region" description="Low complexity" evidence="9">
    <location>
        <begin position="229"/>
        <end position="294"/>
    </location>
</feature>
<keyword evidence="8" id="KW-0175">Coiled coil</keyword>
<feature type="compositionally biased region" description="Low complexity" evidence="9">
    <location>
        <begin position="18"/>
        <end position="38"/>
    </location>
</feature>
<feature type="region of interest" description="Disordered" evidence="9">
    <location>
        <begin position="452"/>
        <end position="473"/>
    </location>
</feature>
<feature type="domain" description="Ig-like" evidence="11">
    <location>
        <begin position="1176"/>
        <end position="1274"/>
    </location>
</feature>
<dbReference type="InterPro" id="IPR051275">
    <property type="entry name" value="Cell_adhesion_signaling"/>
</dbReference>
<feature type="region of interest" description="Disordered" evidence="9">
    <location>
        <begin position="154"/>
        <end position="435"/>
    </location>
</feature>
<dbReference type="InterPro" id="IPR003599">
    <property type="entry name" value="Ig_sub"/>
</dbReference>
<accession>A0A6J8A1G2</accession>
<dbReference type="Pfam" id="PF08205">
    <property type="entry name" value="C2-set_2"/>
    <property type="match status" value="1"/>
</dbReference>
<feature type="compositionally biased region" description="Pro residues" evidence="9">
    <location>
        <begin position="314"/>
        <end position="323"/>
    </location>
</feature>
<dbReference type="GO" id="GO:0098609">
    <property type="term" value="P:cell-cell adhesion"/>
    <property type="evidence" value="ECO:0007669"/>
    <property type="project" value="TreeGrafter"/>
</dbReference>
<name>A0A6J8A1G2_MYTCO</name>
<feature type="compositionally biased region" description="Low complexity" evidence="9">
    <location>
        <begin position="70"/>
        <end position="88"/>
    </location>
</feature>
<feature type="coiled-coil region" evidence="8">
    <location>
        <begin position="716"/>
        <end position="757"/>
    </location>
</feature>
<feature type="compositionally biased region" description="Basic and acidic residues" evidence="9">
    <location>
        <begin position="343"/>
        <end position="359"/>
    </location>
</feature>
<dbReference type="PANTHER" id="PTHR11640">
    <property type="entry name" value="NEPHRIN"/>
    <property type="match status" value="1"/>
</dbReference>
<evidence type="ECO:0000256" key="6">
    <source>
        <dbReference type="ARBA" id="ARBA00023180"/>
    </source>
</evidence>
<evidence type="ECO:0000256" key="4">
    <source>
        <dbReference type="ARBA" id="ARBA00023136"/>
    </source>
</evidence>
<feature type="domain" description="Ig-like" evidence="11">
    <location>
        <begin position="1283"/>
        <end position="1373"/>
    </location>
</feature>
<dbReference type="PANTHER" id="PTHR11640:SF155">
    <property type="entry name" value="IG-LIKE DOMAIN-CONTAINING PROTEIN"/>
    <property type="match status" value="1"/>
</dbReference>
<dbReference type="InterPro" id="IPR013162">
    <property type="entry name" value="CD80_C2-set"/>
</dbReference>
<feature type="compositionally biased region" description="Low complexity" evidence="9">
    <location>
        <begin position="96"/>
        <end position="119"/>
    </location>
</feature>
<keyword evidence="6" id="KW-0325">Glycoprotein</keyword>
<dbReference type="InterPro" id="IPR036514">
    <property type="entry name" value="SGNH_hydro_sf"/>
</dbReference>
<evidence type="ECO:0000256" key="1">
    <source>
        <dbReference type="ARBA" id="ARBA00004479"/>
    </source>
</evidence>
<dbReference type="GO" id="GO:0005911">
    <property type="term" value="C:cell-cell junction"/>
    <property type="evidence" value="ECO:0007669"/>
    <property type="project" value="TreeGrafter"/>
</dbReference>
<dbReference type="CDD" id="cd00096">
    <property type="entry name" value="Ig"/>
    <property type="match status" value="1"/>
</dbReference>
<dbReference type="SUPFAM" id="SSF48726">
    <property type="entry name" value="Immunoglobulin"/>
    <property type="match status" value="3"/>
</dbReference>
<evidence type="ECO:0000313" key="14">
    <source>
        <dbReference type="Proteomes" id="UP000507470"/>
    </source>
</evidence>
<dbReference type="InterPro" id="IPR007110">
    <property type="entry name" value="Ig-like_dom"/>
</dbReference>
<evidence type="ECO:0000256" key="10">
    <source>
        <dbReference type="SAM" id="Phobius"/>
    </source>
</evidence>
<feature type="compositionally biased region" description="Basic and acidic residues" evidence="9">
    <location>
        <begin position="392"/>
        <end position="406"/>
    </location>
</feature>
<protein>
    <submittedName>
        <fullName evidence="13">Uncharacterized protein</fullName>
    </submittedName>
</protein>
<dbReference type="EMBL" id="CACVKT020000425">
    <property type="protein sequence ID" value="CAC5359032.1"/>
    <property type="molecule type" value="Genomic_DNA"/>
</dbReference>
<feature type="compositionally biased region" description="Basic and acidic residues" evidence="9">
    <location>
        <begin position="1"/>
        <end position="12"/>
    </location>
</feature>
<evidence type="ECO:0000259" key="12">
    <source>
        <dbReference type="PROSITE" id="PS50853"/>
    </source>
</evidence>
<dbReference type="SUPFAM" id="SSF49265">
    <property type="entry name" value="Fibronectin type III"/>
    <property type="match status" value="1"/>
</dbReference>
<feature type="domain" description="Ig-like" evidence="11">
    <location>
        <begin position="977"/>
        <end position="1081"/>
    </location>
</feature>
<feature type="region of interest" description="Disordered" evidence="9">
    <location>
        <begin position="1"/>
        <end position="41"/>
    </location>
</feature>
<keyword evidence="7" id="KW-0393">Immunoglobulin domain</keyword>
<dbReference type="GO" id="GO:0050839">
    <property type="term" value="F:cell adhesion molecule binding"/>
    <property type="evidence" value="ECO:0007669"/>
    <property type="project" value="TreeGrafter"/>
</dbReference>
<feature type="transmembrane region" description="Helical" evidence="10">
    <location>
        <begin position="1605"/>
        <end position="1629"/>
    </location>
</feature>
<dbReference type="Proteomes" id="UP000507470">
    <property type="component" value="Unassembled WGS sequence"/>
</dbReference>
<keyword evidence="2 10" id="KW-0812">Transmembrane</keyword>
<keyword evidence="4 10" id="KW-0472">Membrane</keyword>
<dbReference type="InterPro" id="IPR003961">
    <property type="entry name" value="FN3_dom"/>
</dbReference>
<dbReference type="InterPro" id="IPR013106">
    <property type="entry name" value="Ig_V-set"/>
</dbReference>
<gene>
    <name evidence="13" type="ORF">MCOR_2056</name>
</gene>
<feature type="compositionally biased region" description="Basic and acidic residues" evidence="9">
    <location>
        <begin position="414"/>
        <end position="435"/>
    </location>
</feature>
<organism evidence="13 14">
    <name type="scientific">Mytilus coruscus</name>
    <name type="common">Sea mussel</name>
    <dbReference type="NCBI Taxonomy" id="42192"/>
    <lineage>
        <taxon>Eukaryota</taxon>
        <taxon>Metazoa</taxon>
        <taxon>Spiralia</taxon>
        <taxon>Lophotrochozoa</taxon>
        <taxon>Mollusca</taxon>
        <taxon>Bivalvia</taxon>
        <taxon>Autobranchia</taxon>
        <taxon>Pteriomorphia</taxon>
        <taxon>Mytilida</taxon>
        <taxon>Mytiloidea</taxon>
        <taxon>Mytilidae</taxon>
        <taxon>Mytilinae</taxon>
        <taxon>Mytilus</taxon>
    </lineage>
</organism>
<dbReference type="CDD" id="cd00063">
    <property type="entry name" value="FN3"/>
    <property type="match status" value="1"/>
</dbReference>
<evidence type="ECO:0000256" key="7">
    <source>
        <dbReference type="ARBA" id="ARBA00023319"/>
    </source>
</evidence>
<dbReference type="SUPFAM" id="SSF52266">
    <property type="entry name" value="SGNH hydrolase"/>
    <property type="match status" value="1"/>
</dbReference>
<dbReference type="Gene3D" id="3.40.50.1110">
    <property type="entry name" value="SGNH hydrolase"/>
    <property type="match status" value="1"/>
</dbReference>
<dbReference type="Pfam" id="PF00041">
    <property type="entry name" value="fn3"/>
    <property type="match status" value="1"/>
</dbReference>
<dbReference type="PROSITE" id="PS50835">
    <property type="entry name" value="IG_LIKE"/>
    <property type="match status" value="3"/>
</dbReference>
<feature type="compositionally biased region" description="Polar residues" evidence="9">
    <location>
        <begin position="1739"/>
        <end position="1756"/>
    </location>
</feature>
<dbReference type="PROSITE" id="PS50853">
    <property type="entry name" value="FN3"/>
    <property type="match status" value="1"/>
</dbReference>
<dbReference type="GO" id="GO:0005886">
    <property type="term" value="C:plasma membrane"/>
    <property type="evidence" value="ECO:0007669"/>
    <property type="project" value="TreeGrafter"/>
</dbReference>
<evidence type="ECO:0000256" key="5">
    <source>
        <dbReference type="ARBA" id="ARBA00023157"/>
    </source>
</evidence>